<feature type="transmembrane region" description="Helical" evidence="1">
    <location>
        <begin position="45"/>
        <end position="65"/>
    </location>
</feature>
<dbReference type="EMBL" id="OV725081">
    <property type="protein sequence ID" value="CAH1403304.1"/>
    <property type="molecule type" value="Genomic_DNA"/>
</dbReference>
<reference evidence="2" key="1">
    <citation type="submission" date="2022-01" db="EMBL/GenBank/DDBJ databases">
        <authorList>
            <person name="King R."/>
        </authorList>
    </citation>
    <scope>NUCLEOTIDE SEQUENCE</scope>
</reference>
<organism evidence="2 3">
    <name type="scientific">Nezara viridula</name>
    <name type="common">Southern green stink bug</name>
    <name type="synonym">Cimex viridulus</name>
    <dbReference type="NCBI Taxonomy" id="85310"/>
    <lineage>
        <taxon>Eukaryota</taxon>
        <taxon>Metazoa</taxon>
        <taxon>Ecdysozoa</taxon>
        <taxon>Arthropoda</taxon>
        <taxon>Hexapoda</taxon>
        <taxon>Insecta</taxon>
        <taxon>Pterygota</taxon>
        <taxon>Neoptera</taxon>
        <taxon>Paraneoptera</taxon>
        <taxon>Hemiptera</taxon>
        <taxon>Heteroptera</taxon>
        <taxon>Panheteroptera</taxon>
        <taxon>Pentatomomorpha</taxon>
        <taxon>Pentatomoidea</taxon>
        <taxon>Pentatomidae</taxon>
        <taxon>Pentatominae</taxon>
        <taxon>Nezara</taxon>
    </lineage>
</organism>
<name>A0A9P0HJK8_NEZVI</name>
<keyword evidence="3" id="KW-1185">Reference proteome</keyword>
<evidence type="ECO:0000256" key="1">
    <source>
        <dbReference type="SAM" id="Phobius"/>
    </source>
</evidence>
<dbReference type="Proteomes" id="UP001152798">
    <property type="component" value="Chromosome 5"/>
</dbReference>
<evidence type="ECO:0000313" key="2">
    <source>
        <dbReference type="EMBL" id="CAH1403304.1"/>
    </source>
</evidence>
<keyword evidence="1" id="KW-0472">Membrane</keyword>
<proteinExistence type="predicted"/>
<keyword evidence="1" id="KW-0812">Transmembrane</keyword>
<gene>
    <name evidence="2" type="ORF">NEZAVI_LOCUS11931</name>
</gene>
<dbReference type="AlphaFoldDB" id="A0A9P0HJK8"/>
<protein>
    <submittedName>
        <fullName evidence="2">Uncharacterized protein</fullName>
    </submittedName>
</protein>
<sequence length="82" mass="9528">MKINASDENEFRLKLLGLEFNAMNHTKIIGNSTIIVRFNMQHFKITNLIILCNMIVFGCILQDVIPVEMRYFMVMIFTEGSL</sequence>
<keyword evidence="1" id="KW-1133">Transmembrane helix</keyword>
<evidence type="ECO:0000313" key="3">
    <source>
        <dbReference type="Proteomes" id="UP001152798"/>
    </source>
</evidence>
<accession>A0A9P0HJK8</accession>